<dbReference type="EMBL" id="GG663742">
    <property type="protein sequence ID" value="EEH55235.1"/>
    <property type="molecule type" value="Genomic_DNA"/>
</dbReference>
<dbReference type="OMA" id="EARYIVQ"/>
<protein>
    <submittedName>
        <fullName evidence="4">Predicted protein</fullName>
    </submittedName>
</protein>
<dbReference type="AlphaFoldDB" id="C1MXX4"/>
<feature type="compositionally biased region" description="Low complexity" evidence="2">
    <location>
        <begin position="206"/>
        <end position="217"/>
    </location>
</feature>
<dbReference type="RefSeq" id="XP_003060466.1">
    <property type="nucleotide sequence ID" value="XM_003060420.1"/>
</dbReference>
<keyword evidence="5" id="KW-1185">Reference proteome</keyword>
<evidence type="ECO:0000256" key="1">
    <source>
        <dbReference type="ARBA" id="ARBA00009508"/>
    </source>
</evidence>
<dbReference type="GO" id="GO:0005739">
    <property type="term" value="C:mitochondrion"/>
    <property type="evidence" value="ECO:0007669"/>
    <property type="project" value="TreeGrafter"/>
</dbReference>
<evidence type="ECO:0000259" key="3">
    <source>
        <dbReference type="Pfam" id="PF05347"/>
    </source>
</evidence>
<feature type="region of interest" description="Disordered" evidence="2">
    <location>
        <begin position="145"/>
        <end position="217"/>
    </location>
</feature>
<dbReference type="Proteomes" id="UP000001876">
    <property type="component" value="Unassembled WGS sequence"/>
</dbReference>
<dbReference type="InterPro" id="IPR040330">
    <property type="entry name" value="LYRM1"/>
</dbReference>
<dbReference type="InterPro" id="IPR008011">
    <property type="entry name" value="Complex1_LYR_dom"/>
</dbReference>
<evidence type="ECO:0000256" key="2">
    <source>
        <dbReference type="SAM" id="MobiDB-lite"/>
    </source>
</evidence>
<sequence>MLKGYFHRKSRSKAFNTSCTTLYSGASSTLPIDFVAAHIERRAPPPPREAMASTRQRALSLMRSMLRCSMGWQGDRGRREAEYIVLETSKAFRARRDATDPALVERYLREGEERLYMANNYKIAYARLPHVALGGGGDVKNVLPPAQMPGDDDAGGSGGGRWTGGGDGGSRGGHVGGSLRLASASTPVNPRLNAARAAARAKRAAMSKATATDEADD</sequence>
<feature type="domain" description="Complex 1 LYR protein" evidence="3">
    <location>
        <begin position="56"/>
        <end position="117"/>
    </location>
</feature>
<dbReference type="Pfam" id="PF05347">
    <property type="entry name" value="Complex1_LYR"/>
    <property type="match status" value="1"/>
</dbReference>
<name>C1MXX4_MICPC</name>
<dbReference type="STRING" id="564608.C1MXX4"/>
<dbReference type="KEGG" id="mpp:MICPUCDRAFT_69232"/>
<evidence type="ECO:0000313" key="4">
    <source>
        <dbReference type="EMBL" id="EEH55235.1"/>
    </source>
</evidence>
<feature type="compositionally biased region" description="Gly residues" evidence="2">
    <location>
        <begin position="155"/>
        <end position="176"/>
    </location>
</feature>
<dbReference type="GeneID" id="9686211"/>
<dbReference type="PANTHER" id="PTHR14273:SF0">
    <property type="entry name" value="LYR MOTIF-CONTAINING PROTEIN 1"/>
    <property type="match status" value="1"/>
</dbReference>
<organism evidence="5">
    <name type="scientific">Micromonas pusilla (strain CCMP1545)</name>
    <name type="common">Picoplanktonic green alga</name>
    <dbReference type="NCBI Taxonomy" id="564608"/>
    <lineage>
        <taxon>Eukaryota</taxon>
        <taxon>Viridiplantae</taxon>
        <taxon>Chlorophyta</taxon>
        <taxon>Mamiellophyceae</taxon>
        <taxon>Mamiellales</taxon>
        <taxon>Mamiellaceae</taxon>
        <taxon>Micromonas</taxon>
    </lineage>
</organism>
<comment type="similarity">
    <text evidence="1">Belongs to the complex I LYR family.</text>
</comment>
<proteinExistence type="inferred from homology"/>
<accession>C1MXX4</accession>
<dbReference type="CDD" id="cd20261">
    <property type="entry name" value="Complex1_LYR_LYRM1"/>
    <property type="match status" value="1"/>
</dbReference>
<gene>
    <name evidence="4" type="ORF">MICPUCDRAFT_69232</name>
</gene>
<evidence type="ECO:0000313" key="5">
    <source>
        <dbReference type="Proteomes" id="UP000001876"/>
    </source>
</evidence>
<dbReference type="OrthoDB" id="513812at2759"/>
<dbReference type="InterPro" id="IPR045294">
    <property type="entry name" value="Complex1_LYR_LYRM1"/>
</dbReference>
<reference evidence="4 5" key="1">
    <citation type="journal article" date="2009" name="Science">
        <title>Green evolution and dynamic adaptations revealed by genomes of the marine picoeukaryotes Micromonas.</title>
        <authorList>
            <person name="Worden A.Z."/>
            <person name="Lee J.H."/>
            <person name="Mock T."/>
            <person name="Rouze P."/>
            <person name="Simmons M.P."/>
            <person name="Aerts A.L."/>
            <person name="Allen A.E."/>
            <person name="Cuvelier M.L."/>
            <person name="Derelle E."/>
            <person name="Everett M.V."/>
            <person name="Foulon E."/>
            <person name="Grimwood J."/>
            <person name="Gundlach H."/>
            <person name="Henrissat B."/>
            <person name="Napoli C."/>
            <person name="McDonald S.M."/>
            <person name="Parker M.S."/>
            <person name="Rombauts S."/>
            <person name="Salamov A."/>
            <person name="Von Dassow P."/>
            <person name="Badger J.H."/>
            <person name="Coutinho P.M."/>
            <person name="Demir E."/>
            <person name="Dubchak I."/>
            <person name="Gentemann C."/>
            <person name="Eikrem W."/>
            <person name="Gready J.E."/>
            <person name="John U."/>
            <person name="Lanier W."/>
            <person name="Lindquist E.A."/>
            <person name="Lucas S."/>
            <person name="Mayer K.F."/>
            <person name="Moreau H."/>
            <person name="Not F."/>
            <person name="Otillar R."/>
            <person name="Panaud O."/>
            <person name="Pangilinan J."/>
            <person name="Paulsen I."/>
            <person name="Piegu B."/>
            <person name="Poliakov A."/>
            <person name="Robbens S."/>
            <person name="Schmutz J."/>
            <person name="Toulza E."/>
            <person name="Wyss T."/>
            <person name="Zelensky A."/>
            <person name="Zhou K."/>
            <person name="Armbrust E.V."/>
            <person name="Bhattacharya D."/>
            <person name="Goodenough U.W."/>
            <person name="Van de Peer Y."/>
            <person name="Grigoriev I.V."/>
        </authorList>
    </citation>
    <scope>NUCLEOTIDE SEQUENCE [LARGE SCALE GENOMIC DNA]</scope>
    <source>
        <strain evidence="4 5">CCMP1545</strain>
    </source>
</reference>
<dbReference type="PANTHER" id="PTHR14273">
    <property type="entry name" value="LYR MOTIF-CONTAINING PROTEIN 1"/>
    <property type="match status" value="1"/>
</dbReference>